<dbReference type="Proteomes" id="UP000220340">
    <property type="component" value="Unassembled WGS sequence"/>
</dbReference>
<evidence type="ECO:0000313" key="4">
    <source>
        <dbReference type="Proteomes" id="UP000191039"/>
    </source>
</evidence>
<name>A0A1Q4H4K9_9MYCO</name>
<gene>
    <name evidence="2" type="ORF">BV510_21765</name>
    <name evidence="3" type="ORF">CRI78_22670</name>
</gene>
<keyword evidence="5" id="KW-1185">Reference proteome</keyword>
<dbReference type="Gene3D" id="3.10.450.50">
    <property type="match status" value="1"/>
</dbReference>
<proteinExistence type="predicted"/>
<reference evidence="3 5" key="2">
    <citation type="submission" date="2017-10" db="EMBL/GenBank/DDBJ databases">
        <title>The new phylogeny of genus Mycobacterium.</title>
        <authorList>
            <person name="Tortoli E."/>
            <person name="Trovato A."/>
            <person name="Cirillo D.M."/>
        </authorList>
    </citation>
    <scope>NUCLEOTIDE SEQUENCE [LARGE SCALE GENOMIC DNA]</scope>
    <source>
        <strain evidence="3 5">IP141170001</strain>
    </source>
</reference>
<evidence type="ECO:0000259" key="1">
    <source>
        <dbReference type="Pfam" id="PF13577"/>
    </source>
</evidence>
<reference evidence="2 4" key="1">
    <citation type="submission" date="2016-09" db="EMBL/GenBank/DDBJ databases">
        <title>genome sequences of unsequenced Mycobacteria.</title>
        <authorList>
            <person name="Greninger A.L."/>
            <person name="Jerome K.R."/>
            <person name="Mcnair B."/>
            <person name="Wallis C."/>
            <person name="Fang F."/>
        </authorList>
    </citation>
    <scope>NUCLEOTIDE SEQUENCE [LARGE SCALE GENOMIC DNA]</scope>
    <source>
        <strain evidence="2 4">BM1</strain>
    </source>
</reference>
<organism evidence="2 4">
    <name type="scientific">Mycolicibacterium diernhoferi</name>
    <dbReference type="NCBI Taxonomy" id="1801"/>
    <lineage>
        <taxon>Bacteria</taxon>
        <taxon>Bacillati</taxon>
        <taxon>Actinomycetota</taxon>
        <taxon>Actinomycetes</taxon>
        <taxon>Mycobacteriales</taxon>
        <taxon>Mycobacteriaceae</taxon>
        <taxon>Mycolicibacterium</taxon>
    </lineage>
</organism>
<dbReference type="STRING" id="1801.BRW64_26585"/>
<dbReference type="EMBL" id="PDCR01000035">
    <property type="protein sequence ID" value="PEG52191.1"/>
    <property type="molecule type" value="Genomic_DNA"/>
</dbReference>
<dbReference type="OrthoDB" id="981191at2"/>
<evidence type="ECO:0000313" key="5">
    <source>
        <dbReference type="Proteomes" id="UP000220340"/>
    </source>
</evidence>
<dbReference type="Pfam" id="PF13577">
    <property type="entry name" value="SnoaL_4"/>
    <property type="match status" value="1"/>
</dbReference>
<comment type="caution">
    <text evidence="2">The sequence shown here is derived from an EMBL/GenBank/DDBJ whole genome shotgun (WGS) entry which is preliminary data.</text>
</comment>
<dbReference type="RefSeq" id="WP_073859472.1">
    <property type="nucleotide sequence ID" value="NZ_BAAATC010000007.1"/>
</dbReference>
<dbReference type="InterPro" id="IPR032710">
    <property type="entry name" value="NTF2-like_dom_sf"/>
</dbReference>
<dbReference type="EMBL" id="MIJD01000275">
    <property type="protein sequence ID" value="OPE49828.1"/>
    <property type="molecule type" value="Genomic_DNA"/>
</dbReference>
<sequence length="165" mass="18098">MTTSHETTAEAAELWRLVDRVEIADVQMRYATAVDSRDWELFRDCFTDEIEGDYSSVFGTPPARLRADDFVAVIAPVMGALTATQHMITNLTVDFHDADHATVVAYVRAIHHNTAADGGTEQTVYGYYTNAFVRTGKGWRISKVKLTSRIQTGNPGVFGALPAAG</sequence>
<accession>A0A1Q4H4K9</accession>
<dbReference type="Proteomes" id="UP000191039">
    <property type="component" value="Unassembled WGS sequence"/>
</dbReference>
<evidence type="ECO:0000313" key="2">
    <source>
        <dbReference type="EMBL" id="OPE49828.1"/>
    </source>
</evidence>
<dbReference type="AlphaFoldDB" id="A0A1Q4H4K9"/>
<feature type="domain" description="SnoaL-like" evidence="1">
    <location>
        <begin position="16"/>
        <end position="144"/>
    </location>
</feature>
<protein>
    <submittedName>
        <fullName evidence="3">Nuclear transport factor 2 family protein</fullName>
    </submittedName>
</protein>
<evidence type="ECO:0000313" key="3">
    <source>
        <dbReference type="EMBL" id="PEG52191.1"/>
    </source>
</evidence>
<dbReference type="SUPFAM" id="SSF54427">
    <property type="entry name" value="NTF2-like"/>
    <property type="match status" value="1"/>
</dbReference>
<dbReference type="CDD" id="cd00531">
    <property type="entry name" value="NTF2_like"/>
    <property type="match status" value="1"/>
</dbReference>
<dbReference type="InterPro" id="IPR037401">
    <property type="entry name" value="SnoaL-like"/>
</dbReference>